<feature type="region of interest" description="Disordered" evidence="1">
    <location>
        <begin position="245"/>
        <end position="305"/>
    </location>
</feature>
<evidence type="ECO:0000313" key="3">
    <source>
        <dbReference type="Proteomes" id="UP000472263"/>
    </source>
</evidence>
<dbReference type="GO" id="GO:0106300">
    <property type="term" value="P:protein-DNA covalent cross-linking repair"/>
    <property type="evidence" value="ECO:0007669"/>
    <property type="project" value="TreeGrafter"/>
</dbReference>
<evidence type="ECO:0000313" key="2">
    <source>
        <dbReference type="Ensembl" id="ENSMMDP00005008343.1"/>
    </source>
</evidence>
<proteinExistence type="predicted"/>
<dbReference type="InParanoid" id="A0A667X307"/>
<evidence type="ECO:0000256" key="1">
    <source>
        <dbReference type="SAM" id="MobiDB-lite"/>
    </source>
</evidence>
<dbReference type="OrthoDB" id="2140079at2759"/>
<name>A0A667X307_9TELE</name>
<dbReference type="Proteomes" id="UP000472263">
    <property type="component" value="Chromosome 5"/>
</dbReference>
<reference evidence="2" key="2">
    <citation type="submission" date="2025-08" db="UniProtKB">
        <authorList>
            <consortium name="Ensembl"/>
        </authorList>
    </citation>
    <scope>IDENTIFICATION</scope>
</reference>
<reference evidence="2" key="3">
    <citation type="submission" date="2025-09" db="UniProtKB">
        <authorList>
            <consortium name="Ensembl"/>
        </authorList>
    </citation>
    <scope>IDENTIFICATION</scope>
</reference>
<dbReference type="GO" id="GO:0005634">
    <property type="term" value="C:nucleus"/>
    <property type="evidence" value="ECO:0007669"/>
    <property type="project" value="TreeGrafter"/>
</dbReference>
<dbReference type="PANTHER" id="PTHR15949">
    <property type="entry name" value="TESTIS-EXPRESSED PROTEIN 264"/>
    <property type="match status" value="1"/>
</dbReference>
<dbReference type="GO" id="GO:0005789">
    <property type="term" value="C:endoplasmic reticulum membrane"/>
    <property type="evidence" value="ECO:0007669"/>
    <property type="project" value="TreeGrafter"/>
</dbReference>
<dbReference type="GeneTree" id="ENSGT00390000016901"/>
<dbReference type="GO" id="GO:0061709">
    <property type="term" value="P:reticulophagy"/>
    <property type="evidence" value="ECO:0007669"/>
    <property type="project" value="TreeGrafter"/>
</dbReference>
<dbReference type="AlphaFoldDB" id="A0A667X307"/>
<feature type="compositionally biased region" description="Basic and acidic residues" evidence="1">
    <location>
        <begin position="248"/>
        <end position="258"/>
    </location>
</feature>
<keyword evidence="3" id="KW-1185">Reference proteome</keyword>
<gene>
    <name evidence="2" type="primary">TEX264</name>
</gene>
<dbReference type="Ensembl" id="ENSMMDT00005008584.1">
    <property type="protein sequence ID" value="ENSMMDP00005008343.1"/>
    <property type="gene ID" value="ENSMMDG00005004624.1"/>
</dbReference>
<dbReference type="GO" id="GO:0000421">
    <property type="term" value="C:autophagosome membrane"/>
    <property type="evidence" value="ECO:0007669"/>
    <property type="project" value="TreeGrafter"/>
</dbReference>
<sequence>MPDLVCLCVIGLLLSVLTIAGFILYSGLLSEINIQTGSPPVKNITFAYKFKEEAHRNCGQLFKECRSVGPQLSCIGVFYDDPEKVSGQRCRCVVGSILSEGESKPSEELLKCYEKSGFSIFSFPEVTHVVTASFPHRTLFSSFLGVRRVYPRLEHYIKERRLCAHPFVEVYRGGQIQFIAPLARQGDFYVPEVRRVERRLSVLEDSHSDSEVSGADSEYSLGSGILLSDSRETSRAPSSIHSAIFHDQGGRDYGERSRASSLQEVDWELNGGQRARGDEPQHGASSRKRLDVTGQEWGVVAEGEE</sequence>
<protein>
    <submittedName>
        <fullName evidence="2">Testis expressed 264, ER-phagy receptor</fullName>
    </submittedName>
</protein>
<dbReference type="PANTHER" id="PTHR15949:SF3">
    <property type="entry name" value="TESTIS-EXPRESSED PROTEIN 264"/>
    <property type="match status" value="1"/>
</dbReference>
<organism evidence="2 3">
    <name type="scientific">Myripristis murdjan</name>
    <name type="common">pinecone soldierfish</name>
    <dbReference type="NCBI Taxonomy" id="586833"/>
    <lineage>
        <taxon>Eukaryota</taxon>
        <taxon>Metazoa</taxon>
        <taxon>Chordata</taxon>
        <taxon>Craniata</taxon>
        <taxon>Vertebrata</taxon>
        <taxon>Euteleostomi</taxon>
        <taxon>Actinopterygii</taxon>
        <taxon>Neopterygii</taxon>
        <taxon>Teleostei</taxon>
        <taxon>Neoteleostei</taxon>
        <taxon>Acanthomorphata</taxon>
        <taxon>Holocentriformes</taxon>
        <taxon>Holocentridae</taxon>
        <taxon>Myripristis</taxon>
    </lineage>
</organism>
<dbReference type="GO" id="GO:0005657">
    <property type="term" value="C:replication fork"/>
    <property type="evidence" value="ECO:0007669"/>
    <property type="project" value="TreeGrafter"/>
</dbReference>
<reference evidence="2" key="1">
    <citation type="submission" date="2019-06" db="EMBL/GenBank/DDBJ databases">
        <authorList>
            <consortium name="Wellcome Sanger Institute Data Sharing"/>
        </authorList>
    </citation>
    <scope>NUCLEOTIDE SEQUENCE [LARGE SCALE GENOMIC DNA]</scope>
</reference>
<accession>A0A667X307</accession>